<comment type="caution">
    <text evidence="4">The sequence shown here is derived from an EMBL/GenBank/DDBJ whole genome shotgun (WGS) entry which is preliminary data.</text>
</comment>
<evidence type="ECO:0000313" key="5">
    <source>
        <dbReference type="Proteomes" id="UP000592181"/>
    </source>
</evidence>
<feature type="compositionally biased region" description="Low complexity" evidence="1">
    <location>
        <begin position="330"/>
        <end position="345"/>
    </location>
</feature>
<accession>A0A852X8B3</accession>
<protein>
    <recommendedName>
        <fullName evidence="3">Phosphatidic acid phosphatase type 2/haloperoxidase domain-containing protein</fullName>
    </recommendedName>
</protein>
<evidence type="ECO:0000259" key="3">
    <source>
        <dbReference type="Pfam" id="PF01569"/>
    </source>
</evidence>
<keyword evidence="2" id="KW-0812">Transmembrane</keyword>
<reference evidence="4 5" key="1">
    <citation type="submission" date="2020-07" db="EMBL/GenBank/DDBJ databases">
        <title>Sequencing the genomes of 1000 actinobacteria strains.</title>
        <authorList>
            <person name="Klenk H.-P."/>
        </authorList>
    </citation>
    <scope>NUCLEOTIDE SEQUENCE [LARGE SCALE GENOMIC DNA]</scope>
    <source>
        <strain evidence="4 5">DSM 24723</strain>
    </source>
</reference>
<dbReference type="Proteomes" id="UP000592181">
    <property type="component" value="Unassembled WGS sequence"/>
</dbReference>
<dbReference type="RefSeq" id="WP_179463047.1">
    <property type="nucleotide sequence ID" value="NZ_JACBZX010000001.1"/>
</dbReference>
<dbReference type="Pfam" id="PF01569">
    <property type="entry name" value="PAP2"/>
    <property type="match status" value="1"/>
</dbReference>
<dbReference type="EMBL" id="JACBZX010000001">
    <property type="protein sequence ID" value="NYG37720.1"/>
    <property type="molecule type" value="Genomic_DNA"/>
</dbReference>
<keyword evidence="2" id="KW-0472">Membrane</keyword>
<dbReference type="AlphaFoldDB" id="A0A852X8B3"/>
<evidence type="ECO:0000256" key="1">
    <source>
        <dbReference type="SAM" id="MobiDB-lite"/>
    </source>
</evidence>
<feature type="transmembrane region" description="Helical" evidence="2">
    <location>
        <begin position="231"/>
        <end position="251"/>
    </location>
</feature>
<feature type="transmembrane region" description="Helical" evidence="2">
    <location>
        <begin position="111"/>
        <end position="131"/>
    </location>
</feature>
<feature type="region of interest" description="Disordered" evidence="1">
    <location>
        <begin position="295"/>
        <end position="345"/>
    </location>
</feature>
<keyword evidence="5" id="KW-1185">Reference proteome</keyword>
<organism evidence="4 5">
    <name type="scientific">Janibacter alkaliphilus</name>
    <dbReference type="NCBI Taxonomy" id="1069963"/>
    <lineage>
        <taxon>Bacteria</taxon>
        <taxon>Bacillati</taxon>
        <taxon>Actinomycetota</taxon>
        <taxon>Actinomycetes</taxon>
        <taxon>Micrococcales</taxon>
        <taxon>Intrasporangiaceae</taxon>
        <taxon>Janibacter</taxon>
    </lineage>
</organism>
<feature type="transmembrane region" description="Helical" evidence="2">
    <location>
        <begin position="137"/>
        <end position="163"/>
    </location>
</feature>
<dbReference type="SUPFAM" id="SSF48317">
    <property type="entry name" value="Acid phosphatase/Vanadium-dependent haloperoxidase"/>
    <property type="match status" value="1"/>
</dbReference>
<evidence type="ECO:0000256" key="2">
    <source>
        <dbReference type="SAM" id="Phobius"/>
    </source>
</evidence>
<gene>
    <name evidence="4" type="ORF">BJY28_002189</name>
</gene>
<name>A0A852X8B3_9MICO</name>
<feature type="transmembrane region" description="Helical" evidence="2">
    <location>
        <begin position="198"/>
        <end position="219"/>
    </location>
</feature>
<sequence length="345" mass="34905">MTQTPGSGPPHPGPTPWVVTLRRWWERWVSTIACLTVSALATVALLWLRSRSQQTWLGQALDEVGMDRVVGDESTTRRLVGLLGTVSVVSIGVVVAGLVVVALLRRRVSAAVAAVVLVGGANLLTQLLKAVTERPDFGYLVVPSFPSGHATVVTSLVMAALLVTPQAVRATVSLLGTAAVTVTGGATLVASWHRPSDVLGAVLVCLAWGCLVIACWSVLRGGVPRSGPARHRLFSLLGVVVASALLLAAGVRPGGGWAGFLDAAVVLAVLGAVAVLAVATFAHLSAPMAISEVGRDLLPEPGPPAEPPRAPASPPGPGGPAPPPPPGAPGAPVRPGAAAQVPGDG</sequence>
<proteinExistence type="predicted"/>
<dbReference type="InterPro" id="IPR036938">
    <property type="entry name" value="PAP2/HPO_sf"/>
</dbReference>
<dbReference type="InterPro" id="IPR000326">
    <property type="entry name" value="PAP2/HPO"/>
</dbReference>
<evidence type="ECO:0000313" key="4">
    <source>
        <dbReference type="EMBL" id="NYG37720.1"/>
    </source>
</evidence>
<feature type="compositionally biased region" description="Pro residues" evidence="1">
    <location>
        <begin position="300"/>
        <end position="329"/>
    </location>
</feature>
<feature type="transmembrane region" description="Helical" evidence="2">
    <location>
        <begin position="28"/>
        <end position="48"/>
    </location>
</feature>
<feature type="transmembrane region" description="Helical" evidence="2">
    <location>
        <begin position="257"/>
        <end position="282"/>
    </location>
</feature>
<feature type="transmembrane region" description="Helical" evidence="2">
    <location>
        <begin position="170"/>
        <end position="192"/>
    </location>
</feature>
<feature type="domain" description="Phosphatidic acid phosphatase type 2/haloperoxidase" evidence="3">
    <location>
        <begin position="142"/>
        <end position="216"/>
    </location>
</feature>
<dbReference type="Gene3D" id="1.20.144.10">
    <property type="entry name" value="Phosphatidic acid phosphatase type 2/haloperoxidase"/>
    <property type="match status" value="1"/>
</dbReference>
<feature type="transmembrane region" description="Helical" evidence="2">
    <location>
        <begin position="79"/>
        <end position="104"/>
    </location>
</feature>
<keyword evidence="2" id="KW-1133">Transmembrane helix</keyword>